<evidence type="ECO:0000259" key="2">
    <source>
        <dbReference type="Pfam" id="PF10708"/>
    </source>
</evidence>
<evidence type="ECO:0000313" key="3">
    <source>
        <dbReference type="EMBL" id="PWN04264.1"/>
    </source>
</evidence>
<reference evidence="3 4" key="1">
    <citation type="submission" date="2018-05" db="EMBL/GenBank/DDBJ databases">
        <title>Nocardioides silvaticus genome.</title>
        <authorList>
            <person name="Li C."/>
            <person name="Wang G."/>
        </authorList>
    </citation>
    <scope>NUCLEOTIDE SEQUENCE [LARGE SCALE GENOMIC DNA]</scope>
    <source>
        <strain evidence="3 4">CCTCC AB 2018079</strain>
    </source>
</reference>
<accession>A0A316TPY5</accession>
<comment type="caution">
    <text evidence="3">The sequence shown here is derived from an EMBL/GenBank/DDBJ whole genome shotgun (WGS) entry which is preliminary data.</text>
</comment>
<proteinExistence type="predicted"/>
<organism evidence="3 4">
    <name type="scientific">Nocardioides silvaticus</name>
    <dbReference type="NCBI Taxonomy" id="2201891"/>
    <lineage>
        <taxon>Bacteria</taxon>
        <taxon>Bacillati</taxon>
        <taxon>Actinomycetota</taxon>
        <taxon>Actinomycetes</taxon>
        <taxon>Propionibacteriales</taxon>
        <taxon>Nocardioidaceae</taxon>
        <taxon>Nocardioides</taxon>
    </lineage>
</organism>
<gene>
    <name evidence="3" type="ORF">DJ010_01005</name>
</gene>
<feature type="domain" description="DUF2510" evidence="2">
    <location>
        <begin position="253"/>
        <end position="278"/>
    </location>
</feature>
<feature type="compositionally biased region" description="Low complexity" evidence="1">
    <location>
        <begin position="24"/>
        <end position="51"/>
    </location>
</feature>
<dbReference type="EMBL" id="QGDD01000001">
    <property type="protein sequence ID" value="PWN04264.1"/>
    <property type="molecule type" value="Genomic_DNA"/>
</dbReference>
<protein>
    <recommendedName>
        <fullName evidence="2">DUF2510 domain-containing protein</fullName>
    </recommendedName>
</protein>
<dbReference type="Pfam" id="PF10708">
    <property type="entry name" value="DUF2510"/>
    <property type="match status" value="1"/>
</dbReference>
<dbReference type="InterPro" id="IPR018929">
    <property type="entry name" value="DUF2510"/>
</dbReference>
<evidence type="ECO:0000313" key="4">
    <source>
        <dbReference type="Proteomes" id="UP000245507"/>
    </source>
</evidence>
<sequence>MLGGFLPQRTGFAAPHHRRRGRLPRGCTPPAHPAATFPPNDGGPARASSGSGRSPACWCADGLRPRDIPLTVSAKARERPREWRRSIQSAVKHGGREHMGLFDKLATGMGVAVVGAVVASAAKNAQEEKRRRNSYLHFSDGISQEEFVELAERIGLRLPRVSEVFVIGMTVVLDVDSNTGLTTWSAVVDFNDYGHLTGTYWLNSENDDSPIPDRFADLMQAEVVRRLSAAQEAKSSWAPAVTAAPASATLPPAAWYPDPYRVARFRYWDGRAWTHHLAQ</sequence>
<evidence type="ECO:0000256" key="1">
    <source>
        <dbReference type="SAM" id="MobiDB-lite"/>
    </source>
</evidence>
<keyword evidence="4" id="KW-1185">Reference proteome</keyword>
<dbReference type="Proteomes" id="UP000245507">
    <property type="component" value="Unassembled WGS sequence"/>
</dbReference>
<feature type="region of interest" description="Disordered" evidence="1">
    <location>
        <begin position="1"/>
        <end position="51"/>
    </location>
</feature>
<name>A0A316TPY5_9ACTN</name>
<dbReference type="AlphaFoldDB" id="A0A316TPY5"/>